<dbReference type="Proteomes" id="UP000535589">
    <property type="component" value="Unassembled WGS sequence"/>
</dbReference>
<sequence length="281" mass="31479">MFGFIGHYRKKLFKSASARTAPYCFIIASQQLHSMGRYEYDKADQSLENANEWLLRHPHMRSSYIGHFAHDAVQNGALINAVQKHAADQALVVMLTNSSETMLSLLPSLMSNIELEAGLIHIGHRMPLEATLEVKVGSAYHFALSRYSKARAFFCGLQEPRISSVMRDYAEDLDCHWLTDSEFQLLHKSRVKQHIAHILEHSERIIVTLDLASLVPSHSVNIEPKLDLNLALATLSQCIDSGKVALVQLVGNNDDLIYSKACRAIIDELHLRLALPTPQAS</sequence>
<protein>
    <submittedName>
        <fullName evidence="1">Arginase</fullName>
    </submittedName>
</protein>
<comment type="caution">
    <text evidence="1">The sequence shown here is derived from an EMBL/GenBank/DDBJ whole genome shotgun (WGS) entry which is preliminary data.</text>
</comment>
<keyword evidence="2" id="KW-1185">Reference proteome</keyword>
<dbReference type="EMBL" id="JABAIK010000023">
    <property type="protein sequence ID" value="NLS14561.1"/>
    <property type="molecule type" value="Genomic_DNA"/>
</dbReference>
<dbReference type="RefSeq" id="WP_168837656.1">
    <property type="nucleotide sequence ID" value="NZ_JABAIK010000023.1"/>
</dbReference>
<proteinExistence type="predicted"/>
<gene>
    <name evidence="1" type="ORF">HGP28_17000</name>
</gene>
<accession>A0A7X8YIG8</accession>
<evidence type="ECO:0000313" key="2">
    <source>
        <dbReference type="Proteomes" id="UP000535589"/>
    </source>
</evidence>
<dbReference type="InterPro" id="IPR023696">
    <property type="entry name" value="Ureohydrolase_dom_sf"/>
</dbReference>
<dbReference type="SUPFAM" id="SSF52768">
    <property type="entry name" value="Arginase/deacetylase"/>
    <property type="match status" value="1"/>
</dbReference>
<evidence type="ECO:0000313" key="1">
    <source>
        <dbReference type="EMBL" id="NLS14561.1"/>
    </source>
</evidence>
<reference evidence="1 2" key="1">
    <citation type="submission" date="2020-04" db="EMBL/GenBank/DDBJ databases">
        <title>Vibrio sp. SM6, a novel species isolated from seawater.</title>
        <authorList>
            <person name="Wang X."/>
        </authorList>
    </citation>
    <scope>NUCLEOTIDE SEQUENCE [LARGE SCALE GENOMIC DNA]</scope>
    <source>
        <strain evidence="1 2">SM6</strain>
    </source>
</reference>
<organism evidence="1 2">
    <name type="scientific">Vibrio agarilyticus</name>
    <dbReference type="NCBI Taxonomy" id="2726741"/>
    <lineage>
        <taxon>Bacteria</taxon>
        <taxon>Pseudomonadati</taxon>
        <taxon>Pseudomonadota</taxon>
        <taxon>Gammaproteobacteria</taxon>
        <taxon>Vibrionales</taxon>
        <taxon>Vibrionaceae</taxon>
        <taxon>Vibrio</taxon>
    </lineage>
</organism>
<dbReference type="AlphaFoldDB" id="A0A7X8YIG8"/>
<dbReference type="Gene3D" id="3.40.800.10">
    <property type="entry name" value="Ureohydrolase domain"/>
    <property type="match status" value="1"/>
</dbReference>
<name>A0A7X8YIG8_9VIBR</name>